<evidence type="ECO:0000313" key="3">
    <source>
        <dbReference type="Proteomes" id="UP000235786"/>
    </source>
</evidence>
<dbReference type="PANTHER" id="PTHR12069:SF0">
    <property type="entry name" value="DNA-DIRECTED RNA POLYMERASE III SUBUNIT RPC5"/>
    <property type="match status" value="1"/>
</dbReference>
<feature type="compositionally biased region" description="Acidic residues" evidence="1">
    <location>
        <begin position="355"/>
        <end position="367"/>
    </location>
</feature>
<dbReference type="InterPro" id="IPR006886">
    <property type="entry name" value="RNA_pol_III_Rpc5"/>
</dbReference>
<gene>
    <name evidence="2" type="ORF">L207DRAFT_569378</name>
</gene>
<keyword evidence="3" id="KW-1185">Reference proteome</keyword>
<dbReference type="AlphaFoldDB" id="A0A2J6RBU7"/>
<evidence type="ECO:0000313" key="2">
    <source>
        <dbReference type="EMBL" id="PMD35986.1"/>
    </source>
</evidence>
<dbReference type="Pfam" id="PF04801">
    <property type="entry name" value="RPC5"/>
    <property type="match status" value="2"/>
</dbReference>
<protein>
    <recommendedName>
        <fullName evidence="4">DNA-directed RNA polymerase III complex subunit Rpc37</fullName>
    </recommendedName>
</protein>
<dbReference type="PANTHER" id="PTHR12069">
    <property type="entry name" value="DNA-DIRECTED RNA POLYMERASES III 80 KDA POLYPEPTIDE RNA POLYMERASE III SUBUNIT 5"/>
    <property type="match status" value="1"/>
</dbReference>
<evidence type="ECO:0000256" key="1">
    <source>
        <dbReference type="SAM" id="MobiDB-lite"/>
    </source>
</evidence>
<dbReference type="GO" id="GO:0042797">
    <property type="term" value="P:tRNA transcription by RNA polymerase III"/>
    <property type="evidence" value="ECO:0007669"/>
    <property type="project" value="TreeGrafter"/>
</dbReference>
<feature type="region of interest" description="Disordered" evidence="1">
    <location>
        <begin position="316"/>
        <end position="367"/>
    </location>
</feature>
<name>A0A2J6RBU7_HYAVF</name>
<proteinExistence type="predicted"/>
<feature type="compositionally biased region" description="Low complexity" evidence="1">
    <location>
        <begin position="344"/>
        <end position="354"/>
    </location>
</feature>
<feature type="compositionally biased region" description="Basic and acidic residues" evidence="1">
    <location>
        <begin position="329"/>
        <end position="338"/>
    </location>
</feature>
<dbReference type="GO" id="GO:0005666">
    <property type="term" value="C:RNA polymerase III complex"/>
    <property type="evidence" value="ECO:0007669"/>
    <property type="project" value="TreeGrafter"/>
</dbReference>
<reference evidence="2 3" key="1">
    <citation type="submission" date="2016-04" db="EMBL/GenBank/DDBJ databases">
        <title>A degradative enzymes factory behind the ericoid mycorrhizal symbiosis.</title>
        <authorList>
            <consortium name="DOE Joint Genome Institute"/>
            <person name="Martino E."/>
            <person name="Morin E."/>
            <person name="Grelet G."/>
            <person name="Kuo A."/>
            <person name="Kohler A."/>
            <person name="Daghino S."/>
            <person name="Barry K."/>
            <person name="Choi C."/>
            <person name="Cichocki N."/>
            <person name="Clum A."/>
            <person name="Copeland A."/>
            <person name="Hainaut M."/>
            <person name="Haridas S."/>
            <person name="Labutti K."/>
            <person name="Lindquist E."/>
            <person name="Lipzen A."/>
            <person name="Khouja H.-R."/>
            <person name="Murat C."/>
            <person name="Ohm R."/>
            <person name="Olson A."/>
            <person name="Spatafora J."/>
            <person name="Veneault-Fourrey C."/>
            <person name="Henrissat B."/>
            <person name="Grigoriev I."/>
            <person name="Martin F."/>
            <person name="Perotto S."/>
        </authorList>
    </citation>
    <scope>NUCLEOTIDE SEQUENCE [LARGE SCALE GENOMIC DNA]</scope>
    <source>
        <strain evidence="2 3">F</strain>
    </source>
</reference>
<dbReference type="EMBL" id="KZ613951">
    <property type="protein sequence ID" value="PMD35986.1"/>
    <property type="molecule type" value="Genomic_DNA"/>
</dbReference>
<dbReference type="STRING" id="1149755.A0A2J6RBU7"/>
<sequence>MGDVEMENDPDPIKASYDVYIKPRISADKQIYVLQFPNRDSKQHYSAQNQSQPFKMRIKPNTGMVEMDVPMDALRNYDREKGIKWGEAMKKSHMSKNGGSHGMPGGFGIGGAQPSGRGRGRGQNADEEDIQARILQDYENALRREQVLVKQTLGGQCISNEETTPQYMIGTFRKNPDQLHLTPVDNIVQMRPQFHHIDAHSEQERFGRARDPAMAARVQEARAIHMTVKTNVDGEEETTDTMAERISAAQAEHWKTQQYIDEDDGEAWEAFHKHLFVGANTGLETNEELLAHMPPLKSALDDIEYLDTISAPRDAAKLSRSKKVRKNRDKNGKGKENAAEGAESDTSSTLSDPPSDSESDEDDDAAS</sequence>
<dbReference type="Proteomes" id="UP000235786">
    <property type="component" value="Unassembled WGS sequence"/>
</dbReference>
<organism evidence="2 3">
    <name type="scientific">Hyaloscypha variabilis (strain UAMH 11265 / GT02V1 / F)</name>
    <name type="common">Meliniomyces variabilis</name>
    <dbReference type="NCBI Taxonomy" id="1149755"/>
    <lineage>
        <taxon>Eukaryota</taxon>
        <taxon>Fungi</taxon>
        <taxon>Dikarya</taxon>
        <taxon>Ascomycota</taxon>
        <taxon>Pezizomycotina</taxon>
        <taxon>Leotiomycetes</taxon>
        <taxon>Helotiales</taxon>
        <taxon>Hyaloscyphaceae</taxon>
        <taxon>Hyaloscypha</taxon>
        <taxon>Hyaloscypha variabilis</taxon>
    </lineage>
</organism>
<feature type="compositionally biased region" description="Basic residues" evidence="1">
    <location>
        <begin position="319"/>
        <end position="328"/>
    </location>
</feature>
<accession>A0A2J6RBU7</accession>
<evidence type="ECO:0008006" key="4">
    <source>
        <dbReference type="Google" id="ProtNLM"/>
    </source>
</evidence>
<dbReference type="OrthoDB" id="340681at2759"/>